<sequence>MKPAKGGGKKTVDADKQAGALASDWQQPRNHKGKNSTIVGGISVFPMPSPEEKSRGRGDGTGGRVGNSPAGAGAKPWCRRRRPAAAAAAAVAAAGGRRESRGMATTRRLATQGVRVPGLPG</sequence>
<proteinExistence type="predicted"/>
<gene>
    <name evidence="2" type="ORF">BDA96_02G352700</name>
</gene>
<organism evidence="2 3">
    <name type="scientific">Sorghum bicolor</name>
    <name type="common">Sorghum</name>
    <name type="synonym">Sorghum vulgare</name>
    <dbReference type="NCBI Taxonomy" id="4558"/>
    <lineage>
        <taxon>Eukaryota</taxon>
        <taxon>Viridiplantae</taxon>
        <taxon>Streptophyta</taxon>
        <taxon>Embryophyta</taxon>
        <taxon>Tracheophyta</taxon>
        <taxon>Spermatophyta</taxon>
        <taxon>Magnoliopsida</taxon>
        <taxon>Liliopsida</taxon>
        <taxon>Poales</taxon>
        <taxon>Poaceae</taxon>
        <taxon>PACMAD clade</taxon>
        <taxon>Panicoideae</taxon>
        <taxon>Andropogonodae</taxon>
        <taxon>Andropogoneae</taxon>
        <taxon>Sorghinae</taxon>
        <taxon>Sorghum</taxon>
    </lineage>
</organism>
<protein>
    <submittedName>
        <fullName evidence="2">Uncharacterized protein</fullName>
    </submittedName>
</protein>
<dbReference type="EMBL" id="CM027681">
    <property type="protein sequence ID" value="KAG0545333.1"/>
    <property type="molecule type" value="Genomic_DNA"/>
</dbReference>
<dbReference type="Proteomes" id="UP000807115">
    <property type="component" value="Chromosome 2"/>
</dbReference>
<name>A0A921RRT5_SORBI</name>
<evidence type="ECO:0000313" key="2">
    <source>
        <dbReference type="EMBL" id="KAG0545333.1"/>
    </source>
</evidence>
<reference evidence="2" key="1">
    <citation type="journal article" date="2019" name="BMC Genomics">
        <title>A new reference genome for Sorghum bicolor reveals high levels of sequence similarity between sweet and grain genotypes: implications for the genetics of sugar metabolism.</title>
        <authorList>
            <person name="Cooper E.A."/>
            <person name="Brenton Z.W."/>
            <person name="Flinn B.S."/>
            <person name="Jenkins J."/>
            <person name="Shu S."/>
            <person name="Flowers D."/>
            <person name="Luo F."/>
            <person name="Wang Y."/>
            <person name="Xia P."/>
            <person name="Barry K."/>
            <person name="Daum C."/>
            <person name="Lipzen A."/>
            <person name="Yoshinaga Y."/>
            <person name="Schmutz J."/>
            <person name="Saski C."/>
            <person name="Vermerris W."/>
            <person name="Kresovich S."/>
        </authorList>
    </citation>
    <scope>NUCLEOTIDE SEQUENCE</scope>
</reference>
<accession>A0A921RRT5</accession>
<feature type="region of interest" description="Disordered" evidence="1">
    <location>
        <begin position="92"/>
        <end position="121"/>
    </location>
</feature>
<reference evidence="2" key="2">
    <citation type="submission" date="2020-10" db="EMBL/GenBank/DDBJ databases">
        <authorList>
            <person name="Cooper E.A."/>
            <person name="Brenton Z.W."/>
            <person name="Flinn B.S."/>
            <person name="Jenkins J."/>
            <person name="Shu S."/>
            <person name="Flowers D."/>
            <person name="Luo F."/>
            <person name="Wang Y."/>
            <person name="Xia P."/>
            <person name="Barry K."/>
            <person name="Daum C."/>
            <person name="Lipzen A."/>
            <person name="Yoshinaga Y."/>
            <person name="Schmutz J."/>
            <person name="Saski C."/>
            <person name="Vermerris W."/>
            <person name="Kresovich S."/>
        </authorList>
    </citation>
    <scope>NUCLEOTIDE SEQUENCE</scope>
</reference>
<evidence type="ECO:0000256" key="1">
    <source>
        <dbReference type="SAM" id="MobiDB-lite"/>
    </source>
</evidence>
<comment type="caution">
    <text evidence="2">The sequence shown here is derived from an EMBL/GenBank/DDBJ whole genome shotgun (WGS) entry which is preliminary data.</text>
</comment>
<feature type="region of interest" description="Disordered" evidence="1">
    <location>
        <begin position="1"/>
        <end position="79"/>
    </location>
</feature>
<evidence type="ECO:0000313" key="3">
    <source>
        <dbReference type="Proteomes" id="UP000807115"/>
    </source>
</evidence>
<dbReference type="AlphaFoldDB" id="A0A921RRT5"/>